<evidence type="ECO:0000313" key="3">
    <source>
        <dbReference type="Proteomes" id="UP000296049"/>
    </source>
</evidence>
<evidence type="ECO:0000256" key="1">
    <source>
        <dbReference type="SAM" id="MobiDB-lite"/>
    </source>
</evidence>
<dbReference type="Proteomes" id="UP000296049">
    <property type="component" value="Unassembled WGS sequence"/>
</dbReference>
<dbReference type="AlphaFoldDB" id="R0JX79"/>
<organism evidence="2 3">
    <name type="scientific">Anas platyrhynchos</name>
    <name type="common">Mallard</name>
    <name type="synonym">Anas boschas</name>
    <dbReference type="NCBI Taxonomy" id="8839"/>
    <lineage>
        <taxon>Eukaryota</taxon>
        <taxon>Metazoa</taxon>
        <taxon>Chordata</taxon>
        <taxon>Craniata</taxon>
        <taxon>Vertebrata</taxon>
        <taxon>Euteleostomi</taxon>
        <taxon>Archelosauria</taxon>
        <taxon>Archosauria</taxon>
        <taxon>Dinosauria</taxon>
        <taxon>Saurischia</taxon>
        <taxon>Theropoda</taxon>
        <taxon>Coelurosauria</taxon>
        <taxon>Aves</taxon>
        <taxon>Neognathae</taxon>
        <taxon>Galloanserae</taxon>
        <taxon>Anseriformes</taxon>
        <taxon>Anatidae</taxon>
        <taxon>Anatinae</taxon>
        <taxon>Anas</taxon>
    </lineage>
</organism>
<sequence>MVHSRSCNAVQNVTVNVWQRLGLLSTSPTITKIELGPSSGDPKHTVSRVHLPPGLRAQGASLSCELQLPSQKAPPAILREESTMFEHKIPLTVWCPELRLLRCQMLKMELRLDSMAHHCLLLSKRKRRLPGRSYLQVLLGTSTAERPNCALADDRPCSVTAGVTQSLPAGVLSTIRFGSSCKAQKASSVQVHFLSPFGHFGMSVGVLGRLAKESALINPSLWDWSSEGVLKDFEERTDSWFAPGVRWLGLEKVKISMAPEFQRSTKKLGEISIPTAAAGQPRSAGDGHSQDSTSHRHVYAAATSVAQPLSLRKEGKSLLVCALFGGGIPVTPTPEHRYDLTAISP</sequence>
<gene>
    <name evidence="2" type="ORF">Anapl_05381</name>
</gene>
<name>R0JX79_ANAPL</name>
<keyword evidence="3" id="KW-1185">Reference proteome</keyword>
<evidence type="ECO:0000313" key="2">
    <source>
        <dbReference type="EMBL" id="EOB02186.1"/>
    </source>
</evidence>
<reference evidence="3" key="1">
    <citation type="journal article" date="2013" name="Nat. Genet.">
        <title>The duck genome and transcriptome provide insight into an avian influenza virus reservoir species.</title>
        <authorList>
            <person name="Huang Y."/>
            <person name="Li Y."/>
            <person name="Burt D.W."/>
            <person name="Chen H."/>
            <person name="Zhang Y."/>
            <person name="Qian W."/>
            <person name="Kim H."/>
            <person name="Gan S."/>
            <person name="Zhao Y."/>
            <person name="Li J."/>
            <person name="Yi K."/>
            <person name="Feng H."/>
            <person name="Zhu P."/>
            <person name="Li B."/>
            <person name="Liu Q."/>
            <person name="Fairley S."/>
            <person name="Magor K.E."/>
            <person name="Du Z."/>
            <person name="Hu X."/>
            <person name="Goodman L."/>
            <person name="Tafer H."/>
            <person name="Vignal A."/>
            <person name="Lee T."/>
            <person name="Kim K.W."/>
            <person name="Sheng Z."/>
            <person name="An Y."/>
            <person name="Searle S."/>
            <person name="Herrero J."/>
            <person name="Groenen M.A."/>
            <person name="Crooijmans R.P."/>
            <person name="Faraut T."/>
            <person name="Cai Q."/>
            <person name="Webster R.G."/>
            <person name="Aldridge J.R."/>
            <person name="Warren W.C."/>
            <person name="Bartschat S."/>
            <person name="Kehr S."/>
            <person name="Marz M."/>
            <person name="Stadler P.F."/>
            <person name="Smith J."/>
            <person name="Kraus R.H."/>
            <person name="Zhao Y."/>
            <person name="Ren L."/>
            <person name="Fei J."/>
            <person name="Morisson M."/>
            <person name="Kaiser P."/>
            <person name="Griffin D.K."/>
            <person name="Rao M."/>
            <person name="Pitel F."/>
            <person name="Wang J."/>
            <person name="Li N."/>
        </authorList>
    </citation>
    <scope>NUCLEOTIDE SEQUENCE [LARGE SCALE GENOMIC DNA]</scope>
</reference>
<dbReference type="EMBL" id="KB742984">
    <property type="protein sequence ID" value="EOB02186.1"/>
    <property type="molecule type" value="Genomic_DNA"/>
</dbReference>
<protein>
    <submittedName>
        <fullName evidence="2">Uncharacterized protein</fullName>
    </submittedName>
</protein>
<proteinExistence type="predicted"/>
<feature type="region of interest" description="Disordered" evidence="1">
    <location>
        <begin position="276"/>
        <end position="296"/>
    </location>
</feature>
<accession>R0JX79</accession>